<dbReference type="AlphaFoldDB" id="A0AAD7KVR5"/>
<dbReference type="EMBL" id="JARAOO010000013">
    <property type="protein sequence ID" value="KAJ7946730.1"/>
    <property type="molecule type" value="Genomic_DNA"/>
</dbReference>
<comment type="caution">
    <text evidence="1">The sequence shown here is derived from an EMBL/GenBank/DDBJ whole genome shotgun (WGS) entry which is preliminary data.</text>
</comment>
<protein>
    <submittedName>
        <fullName evidence="1">1,8-cineole synthase</fullName>
    </submittedName>
</protein>
<dbReference type="Proteomes" id="UP001163823">
    <property type="component" value="Chromosome 13"/>
</dbReference>
<gene>
    <name evidence="1" type="ORF">O6P43_031619</name>
</gene>
<dbReference type="KEGG" id="qsa:O6P43_031619"/>
<accession>A0AAD7KVR5</accession>
<proteinExistence type="predicted"/>
<evidence type="ECO:0000313" key="1">
    <source>
        <dbReference type="EMBL" id="KAJ7946730.1"/>
    </source>
</evidence>
<reference evidence="1" key="1">
    <citation type="journal article" date="2023" name="Science">
        <title>Elucidation of the pathway for biosynthesis of saponin adjuvants from the soapbark tree.</title>
        <authorList>
            <person name="Reed J."/>
            <person name="Orme A."/>
            <person name="El-Demerdash A."/>
            <person name="Owen C."/>
            <person name="Martin L.B.B."/>
            <person name="Misra R.C."/>
            <person name="Kikuchi S."/>
            <person name="Rejzek M."/>
            <person name="Martin A.C."/>
            <person name="Harkess A."/>
            <person name="Leebens-Mack J."/>
            <person name="Louveau T."/>
            <person name="Stephenson M.J."/>
            <person name="Osbourn A."/>
        </authorList>
    </citation>
    <scope>NUCLEOTIDE SEQUENCE</scope>
    <source>
        <strain evidence="1">S10</strain>
    </source>
</reference>
<name>A0AAD7KVR5_QUISA</name>
<sequence length="81" mass="9246">MDDKDETAEESNREEHRQTKLKILTSWLPLLCIASNVTDIPVLSAGERAKLEKILEETIEKLEPEMEQEQVFSTSKAMISV</sequence>
<organism evidence="1 2">
    <name type="scientific">Quillaja saponaria</name>
    <name type="common">Soap bark tree</name>
    <dbReference type="NCBI Taxonomy" id="32244"/>
    <lineage>
        <taxon>Eukaryota</taxon>
        <taxon>Viridiplantae</taxon>
        <taxon>Streptophyta</taxon>
        <taxon>Embryophyta</taxon>
        <taxon>Tracheophyta</taxon>
        <taxon>Spermatophyta</taxon>
        <taxon>Magnoliopsida</taxon>
        <taxon>eudicotyledons</taxon>
        <taxon>Gunneridae</taxon>
        <taxon>Pentapetalae</taxon>
        <taxon>rosids</taxon>
        <taxon>fabids</taxon>
        <taxon>Fabales</taxon>
        <taxon>Quillajaceae</taxon>
        <taxon>Quillaja</taxon>
    </lineage>
</organism>
<keyword evidence="2" id="KW-1185">Reference proteome</keyword>
<evidence type="ECO:0000313" key="2">
    <source>
        <dbReference type="Proteomes" id="UP001163823"/>
    </source>
</evidence>